<evidence type="ECO:0000256" key="1">
    <source>
        <dbReference type="ARBA" id="ARBA00022737"/>
    </source>
</evidence>
<evidence type="ECO:0000256" key="2">
    <source>
        <dbReference type="ARBA" id="ARBA00023043"/>
    </source>
</evidence>
<dbReference type="Proteomes" id="UP000254834">
    <property type="component" value="Chromosome"/>
</dbReference>
<dbReference type="RefSeq" id="WP_115585582.1">
    <property type="nucleotide sequence ID" value="NZ_CP025544.1"/>
</dbReference>
<proteinExistence type="predicted"/>
<dbReference type="KEGG" id="cdes:C0J27_02295"/>
<dbReference type="EMBL" id="CP025544">
    <property type="protein sequence ID" value="AXK60567.1"/>
    <property type="molecule type" value="Genomic_DNA"/>
</dbReference>
<evidence type="ECO:0000256" key="3">
    <source>
        <dbReference type="PROSITE-ProRule" id="PRU00023"/>
    </source>
</evidence>
<feature type="repeat" description="ANK" evidence="3">
    <location>
        <begin position="266"/>
        <end position="298"/>
    </location>
</feature>
<name>A0A345ZBA0_9BACT</name>
<dbReference type="Gene3D" id="1.25.40.20">
    <property type="entry name" value="Ankyrin repeat-containing domain"/>
    <property type="match status" value="2"/>
</dbReference>
<keyword evidence="2 3" id="KW-0040">ANK repeat</keyword>
<organism evidence="5 6">
    <name type="scientific">Candidatus Chromulinivorax destructor</name>
    <dbReference type="NCBI Taxonomy" id="2066483"/>
    <lineage>
        <taxon>Bacteria</taxon>
        <taxon>Candidatus Babelota</taxon>
        <taxon>Candidatus Babeliae</taxon>
        <taxon>Candidatus Babeliales</taxon>
        <taxon>Candidatus Chromulinivoraceae</taxon>
        <taxon>Candidatus Chromulinivorax</taxon>
    </lineage>
</organism>
<keyword evidence="4" id="KW-0732">Signal</keyword>
<dbReference type="SMART" id="SM00248">
    <property type="entry name" value="ANK"/>
    <property type="match status" value="4"/>
</dbReference>
<protein>
    <submittedName>
        <fullName evidence="5">Uncharacterized protein</fullName>
    </submittedName>
</protein>
<dbReference type="PANTHER" id="PTHR24123">
    <property type="entry name" value="ANKYRIN REPEAT-CONTAINING"/>
    <property type="match status" value="1"/>
</dbReference>
<sequence>MKNIKKFVLLFVVFFPFITVCMQDCTHNQTGADVLQKDFMVCKELWSDFQRDFDFLHEHRLVDIHEQKNCFHNFLQDAFEKNSQEDEVDIGRVHIDILDFLWNCVKIPFYNVLNEESKKQTTEIDKIDDPVFLYVMHHSKSYFSLRIKEIINILDNDLCPPPLIMASCLGNIEMVKLLHDFGADVTIITAKQEIPFFCAIKNNRVEVAKFLIDHGSDINAIHPFHGLTALQFAIIKNSCFSLKNSVSDMLSMLLKKGADVNKQSAYNQSPLHYAVLHHHPEVVQLLIDEGANLEALSGNEITPIQLFQEIENIVAGALPKLYLCMQLEEIIASIIFILKELRKDPSFDYSQLQKTNIVSLKYLIYLLESFDNQHNSQIFPFAHDNNLQVALYNEIKQNFESILQQELQSEQNKQKIEILATDTIVKKTCAVIQQLFQSFKHHAEAKILKILLQNKQIIEMLVTAEIAKKACVIIQELSQQFQFHEEDEFFKNSFALNNESILEISRLRYIFNKERKKYISAQRYKHFENQLKKDWR</sequence>
<dbReference type="InterPro" id="IPR036770">
    <property type="entry name" value="Ankyrin_rpt-contain_sf"/>
</dbReference>
<evidence type="ECO:0000256" key="4">
    <source>
        <dbReference type="SAM" id="SignalP"/>
    </source>
</evidence>
<dbReference type="Pfam" id="PF12796">
    <property type="entry name" value="Ank_2"/>
    <property type="match status" value="1"/>
</dbReference>
<dbReference type="SUPFAM" id="SSF48403">
    <property type="entry name" value="Ankyrin repeat"/>
    <property type="match status" value="1"/>
</dbReference>
<dbReference type="InterPro" id="IPR051165">
    <property type="entry name" value="Multifunctional_ANK_Repeat"/>
</dbReference>
<gene>
    <name evidence="5" type="ORF">C0J27_02295</name>
</gene>
<dbReference type="InterPro" id="IPR002110">
    <property type="entry name" value="Ankyrin_rpt"/>
</dbReference>
<dbReference type="PROSITE" id="PS50088">
    <property type="entry name" value="ANK_REPEAT"/>
    <property type="match status" value="2"/>
</dbReference>
<keyword evidence="6" id="KW-1185">Reference proteome</keyword>
<accession>A0A345ZBA0</accession>
<dbReference type="Pfam" id="PF13637">
    <property type="entry name" value="Ank_4"/>
    <property type="match status" value="1"/>
</dbReference>
<dbReference type="OrthoDB" id="5657095at2"/>
<reference evidence="5 6" key="1">
    <citation type="submission" date="2017-12" db="EMBL/GenBank/DDBJ databases">
        <title>Chromulinavorax destructans is a abundant pathogen of dominant heterotrophic picoflagllates.</title>
        <authorList>
            <person name="Deeg C.M."/>
            <person name="Zimmer M."/>
            <person name="Suttle C.A."/>
        </authorList>
    </citation>
    <scope>NUCLEOTIDE SEQUENCE [LARGE SCALE GENOMIC DNA]</scope>
    <source>
        <strain evidence="5 6">SeV1</strain>
    </source>
</reference>
<dbReference type="PROSITE" id="PS50297">
    <property type="entry name" value="ANK_REP_REGION"/>
    <property type="match status" value="1"/>
</dbReference>
<dbReference type="AlphaFoldDB" id="A0A345ZBA0"/>
<evidence type="ECO:0000313" key="5">
    <source>
        <dbReference type="EMBL" id="AXK60567.1"/>
    </source>
</evidence>
<feature type="chain" id="PRO_5017039529" evidence="4">
    <location>
        <begin position="23"/>
        <end position="536"/>
    </location>
</feature>
<dbReference type="PANTHER" id="PTHR24123:SF134">
    <property type="entry name" value="PFS DOMAIN-CONTAINING PROTEIN"/>
    <property type="match status" value="1"/>
</dbReference>
<feature type="repeat" description="ANK" evidence="3">
    <location>
        <begin position="191"/>
        <end position="223"/>
    </location>
</feature>
<evidence type="ECO:0000313" key="6">
    <source>
        <dbReference type="Proteomes" id="UP000254834"/>
    </source>
</evidence>
<keyword evidence="1" id="KW-0677">Repeat</keyword>
<feature type="signal peptide" evidence="4">
    <location>
        <begin position="1"/>
        <end position="22"/>
    </location>
</feature>